<sequence>MAQSCCSAGPRKPAPGDKLDSHFAHDVYPVHLLDQPSGMRQMLTTWVMCFNDVLDAAQLHACLCQLLEIGDWRKLGARLRVKHDGLLEAYVPKAFTPQNPACLFSHERLLDQYIAAHPAGRHFTLPRTRAFTQTFPPSCRRDLAPPGFPATIKDLIRRNLPLLSLHVLSFCDATVVNLSWPENLMDSASFKALLENWSLVVAGRSQEVALVFGPYRDVLGELVQKAEEKRTLKTDDAGSCRCRLPGWWPRRNLPPKERRMVYIPKDIYEDFLNEIRDDISRLVDDDQRPRTAISDAEILLAWLSKLHAGGASKPRGVVARNMVNLRHHISSLRDPSGEYLQSLMFPIRSRLSARDVVESVGKITLMHKRTMDRETREDRLLAMAKSLLEDGARGKRVSRAARDSRSAHIDYSSLASLRLLSAADFGPAVLHCGSLESRRYNPPGTLATAYCVQVDARPTESVCRVLGRDSGGHFWMYGQLEPKVWVRLEEELYRLQKCVNSLTSGGSVRFSSGPRTRA</sequence>
<dbReference type="InterPro" id="IPR023213">
    <property type="entry name" value="CAT-like_dom_sf"/>
</dbReference>
<dbReference type="Proteomes" id="UP000027002">
    <property type="component" value="Chromosome 6"/>
</dbReference>
<organism evidence="1 2">
    <name type="scientific">Ustilaginoidea virens</name>
    <name type="common">Rice false smut fungus</name>
    <name type="synonym">Villosiclava virens</name>
    <dbReference type="NCBI Taxonomy" id="1159556"/>
    <lineage>
        <taxon>Eukaryota</taxon>
        <taxon>Fungi</taxon>
        <taxon>Dikarya</taxon>
        <taxon>Ascomycota</taxon>
        <taxon>Pezizomycotina</taxon>
        <taxon>Sordariomycetes</taxon>
        <taxon>Hypocreomycetidae</taxon>
        <taxon>Hypocreales</taxon>
        <taxon>Clavicipitaceae</taxon>
        <taxon>Ustilaginoidea</taxon>
    </lineage>
</organism>
<dbReference type="GeneID" id="66068285"/>
<dbReference type="AlphaFoldDB" id="A0A8E5MKL4"/>
<accession>A0A8E5MKL4</accession>
<keyword evidence="2" id="KW-1185">Reference proteome</keyword>
<gene>
    <name evidence="1" type="ORF">UV8b_07508</name>
</gene>
<dbReference type="RefSeq" id="XP_043000940.1">
    <property type="nucleotide sequence ID" value="XM_043145005.1"/>
</dbReference>
<evidence type="ECO:0000313" key="2">
    <source>
        <dbReference type="Proteomes" id="UP000027002"/>
    </source>
</evidence>
<reference evidence="1" key="1">
    <citation type="submission" date="2020-03" db="EMBL/GenBank/DDBJ databases">
        <title>A mixture of massive structural variations and highly conserved coding sequences in Ustilaginoidea virens genome.</title>
        <authorList>
            <person name="Zhang K."/>
            <person name="Zhao Z."/>
            <person name="Zhang Z."/>
            <person name="Li Y."/>
            <person name="Hsiang T."/>
            <person name="Sun W."/>
        </authorList>
    </citation>
    <scope>NUCLEOTIDE SEQUENCE</scope>
    <source>
        <strain evidence="1">UV-8b</strain>
    </source>
</reference>
<protein>
    <submittedName>
        <fullName evidence="1">Uncharacterized protein</fullName>
    </submittedName>
</protein>
<dbReference type="Gene3D" id="3.30.559.10">
    <property type="entry name" value="Chloramphenicol acetyltransferase-like domain"/>
    <property type="match status" value="2"/>
</dbReference>
<name>A0A8E5MKL4_USTVR</name>
<dbReference type="KEGG" id="uvi:66068285"/>
<dbReference type="EMBL" id="CP072758">
    <property type="protein sequence ID" value="QUC23267.1"/>
    <property type="molecule type" value="Genomic_DNA"/>
</dbReference>
<evidence type="ECO:0000313" key="1">
    <source>
        <dbReference type="EMBL" id="QUC23267.1"/>
    </source>
</evidence>
<proteinExistence type="predicted"/>
<dbReference type="OrthoDB" id="21502at2759"/>